<dbReference type="AlphaFoldDB" id="A0A5J9WC18"/>
<evidence type="ECO:0000313" key="2">
    <source>
        <dbReference type="EMBL" id="TVU45728.1"/>
    </source>
</evidence>
<evidence type="ECO:0000313" key="3">
    <source>
        <dbReference type="Proteomes" id="UP000324897"/>
    </source>
</evidence>
<organism evidence="2 3">
    <name type="scientific">Eragrostis curvula</name>
    <name type="common">weeping love grass</name>
    <dbReference type="NCBI Taxonomy" id="38414"/>
    <lineage>
        <taxon>Eukaryota</taxon>
        <taxon>Viridiplantae</taxon>
        <taxon>Streptophyta</taxon>
        <taxon>Embryophyta</taxon>
        <taxon>Tracheophyta</taxon>
        <taxon>Spermatophyta</taxon>
        <taxon>Magnoliopsida</taxon>
        <taxon>Liliopsida</taxon>
        <taxon>Poales</taxon>
        <taxon>Poaceae</taxon>
        <taxon>PACMAD clade</taxon>
        <taxon>Chloridoideae</taxon>
        <taxon>Eragrostideae</taxon>
        <taxon>Eragrostidinae</taxon>
        <taxon>Eragrostis</taxon>
    </lineage>
</organism>
<sequence length="133" mass="14554">MEGIEEGIYHRNLRNPVGGWTSANVAGGQATLIDMDTEDEQAGRMEDLHHRLHSAYFQFHDTDDDIPLEGVHTVGIDEDGCGTSGESNCKESPDQPESNLSHPTLEGLPVSQLRNAARSLSFIVKLQKRGLSV</sequence>
<proteinExistence type="predicted"/>
<evidence type="ECO:0000256" key="1">
    <source>
        <dbReference type="SAM" id="MobiDB-lite"/>
    </source>
</evidence>
<protein>
    <submittedName>
        <fullName evidence="2">Uncharacterized protein</fullName>
    </submittedName>
</protein>
<reference evidence="2 3" key="1">
    <citation type="journal article" date="2019" name="Sci. Rep.">
        <title>A high-quality genome of Eragrostis curvula grass provides insights into Poaceae evolution and supports new strategies to enhance forage quality.</title>
        <authorList>
            <person name="Carballo J."/>
            <person name="Santos B.A.C.M."/>
            <person name="Zappacosta D."/>
            <person name="Garbus I."/>
            <person name="Selva J.P."/>
            <person name="Gallo C.A."/>
            <person name="Diaz A."/>
            <person name="Albertini E."/>
            <person name="Caccamo M."/>
            <person name="Echenique V."/>
        </authorList>
    </citation>
    <scope>NUCLEOTIDE SEQUENCE [LARGE SCALE GENOMIC DNA]</scope>
    <source>
        <strain evidence="3">cv. Victoria</strain>
        <tissue evidence="2">Leaf</tissue>
    </source>
</reference>
<feature type="non-terminal residue" evidence="2">
    <location>
        <position position="1"/>
    </location>
</feature>
<accession>A0A5J9WC18</accession>
<comment type="caution">
    <text evidence="2">The sequence shown here is derived from an EMBL/GenBank/DDBJ whole genome shotgun (WGS) entry which is preliminary data.</text>
</comment>
<keyword evidence="3" id="KW-1185">Reference proteome</keyword>
<feature type="region of interest" description="Disordered" evidence="1">
    <location>
        <begin position="76"/>
        <end position="106"/>
    </location>
</feature>
<dbReference type="Gramene" id="TVU45728">
    <property type="protein sequence ID" value="TVU45728"/>
    <property type="gene ID" value="EJB05_05226"/>
</dbReference>
<dbReference type="EMBL" id="RWGY01000004">
    <property type="protein sequence ID" value="TVU45728.1"/>
    <property type="molecule type" value="Genomic_DNA"/>
</dbReference>
<name>A0A5J9WC18_9POAL</name>
<dbReference type="Proteomes" id="UP000324897">
    <property type="component" value="Chromosome 5"/>
</dbReference>
<gene>
    <name evidence="2" type="ORF">EJB05_05226</name>
</gene>